<dbReference type="InParanoid" id="A2DWF8"/>
<reference evidence="2" key="2">
    <citation type="journal article" date="2007" name="Science">
        <title>Draft genome sequence of the sexually transmitted pathogen Trichomonas vaginalis.</title>
        <authorList>
            <person name="Carlton J.M."/>
            <person name="Hirt R.P."/>
            <person name="Silva J.C."/>
            <person name="Delcher A.L."/>
            <person name="Schatz M."/>
            <person name="Zhao Q."/>
            <person name="Wortman J.R."/>
            <person name="Bidwell S.L."/>
            <person name="Alsmark U.C.M."/>
            <person name="Besteiro S."/>
            <person name="Sicheritz-Ponten T."/>
            <person name="Noel C.J."/>
            <person name="Dacks J.B."/>
            <person name="Foster P.G."/>
            <person name="Simillion C."/>
            <person name="Van de Peer Y."/>
            <person name="Miranda-Saavedra D."/>
            <person name="Barton G.J."/>
            <person name="Westrop G.D."/>
            <person name="Mueller S."/>
            <person name="Dessi D."/>
            <person name="Fiori P.L."/>
            <person name="Ren Q."/>
            <person name="Paulsen I."/>
            <person name="Zhang H."/>
            <person name="Bastida-Corcuera F.D."/>
            <person name="Simoes-Barbosa A."/>
            <person name="Brown M.T."/>
            <person name="Hayes R.D."/>
            <person name="Mukherjee M."/>
            <person name="Okumura C.Y."/>
            <person name="Schneider R."/>
            <person name="Smith A.J."/>
            <person name="Vanacova S."/>
            <person name="Villalvazo M."/>
            <person name="Haas B.J."/>
            <person name="Pertea M."/>
            <person name="Feldblyum T.V."/>
            <person name="Utterback T.R."/>
            <person name="Shu C.L."/>
            <person name="Osoegawa K."/>
            <person name="de Jong P.J."/>
            <person name="Hrdy I."/>
            <person name="Horvathova L."/>
            <person name="Zubacova Z."/>
            <person name="Dolezal P."/>
            <person name="Malik S.B."/>
            <person name="Logsdon J.M. Jr."/>
            <person name="Henze K."/>
            <person name="Gupta A."/>
            <person name="Wang C.C."/>
            <person name="Dunne R.L."/>
            <person name="Upcroft J.A."/>
            <person name="Upcroft P."/>
            <person name="White O."/>
            <person name="Salzberg S.L."/>
            <person name="Tang P."/>
            <person name="Chiu C.-H."/>
            <person name="Lee Y.-S."/>
            <person name="Embley T.M."/>
            <person name="Coombs G.H."/>
            <person name="Mottram J.C."/>
            <person name="Tachezy J."/>
            <person name="Fraser-Liggett C.M."/>
            <person name="Johnson P.J."/>
        </authorList>
    </citation>
    <scope>NUCLEOTIDE SEQUENCE [LARGE SCALE GENOMIC DNA]</scope>
    <source>
        <strain evidence="2">G3</strain>
    </source>
</reference>
<dbReference type="Proteomes" id="UP000001542">
    <property type="component" value="Unassembled WGS sequence"/>
</dbReference>
<dbReference type="AlphaFoldDB" id="A2DWF8"/>
<dbReference type="KEGG" id="tva:4773301"/>
<sequence length="249" mass="29735">MASYSSNVMYSELFEQLNVYIKLFDDLYKLKTKNEEEISGFSNLIKETLIDTKIFSFEDIVYEINKCILANNRNLNSYLAILKHLYDQIHPKNVRNILGLMNYLFFKKYVIILDETNSDFEEFEPEEDSDSYLYILDYQLFLYPENTIYGAIMNDDVKSFISHTEEEGFDQNMEIINNLFYWLDQFDGYSLLRLCCYYGAEKCFKFLRTKFHSKITEECLIVSFLGGNQFIINECLKEITILDIYQRYM</sequence>
<dbReference type="InterPro" id="IPR036770">
    <property type="entry name" value="Ankyrin_rpt-contain_sf"/>
</dbReference>
<dbReference type="SUPFAM" id="SSF48403">
    <property type="entry name" value="Ankyrin repeat"/>
    <property type="match status" value="1"/>
</dbReference>
<reference evidence="2" key="1">
    <citation type="submission" date="2006-10" db="EMBL/GenBank/DDBJ databases">
        <authorList>
            <person name="Amadeo P."/>
            <person name="Zhao Q."/>
            <person name="Wortman J."/>
            <person name="Fraser-Liggett C."/>
            <person name="Carlton J."/>
        </authorList>
    </citation>
    <scope>NUCLEOTIDE SEQUENCE</scope>
    <source>
        <strain evidence="2">G3</strain>
    </source>
</reference>
<keyword evidence="3" id="KW-1185">Reference proteome</keyword>
<feature type="domain" description="DUF3447" evidence="1">
    <location>
        <begin position="211"/>
        <end position="241"/>
    </location>
</feature>
<dbReference type="InterPro" id="IPR020683">
    <property type="entry name" value="DUF3447"/>
</dbReference>
<organism evidence="2 3">
    <name type="scientific">Trichomonas vaginalis (strain ATCC PRA-98 / G3)</name>
    <dbReference type="NCBI Taxonomy" id="412133"/>
    <lineage>
        <taxon>Eukaryota</taxon>
        <taxon>Metamonada</taxon>
        <taxon>Parabasalia</taxon>
        <taxon>Trichomonadida</taxon>
        <taxon>Trichomonadidae</taxon>
        <taxon>Trichomonas</taxon>
    </lineage>
</organism>
<dbReference type="PANTHER" id="PTHR24182:SF13">
    <property type="entry name" value="LD18443P"/>
    <property type="match status" value="1"/>
</dbReference>
<evidence type="ECO:0000259" key="1">
    <source>
        <dbReference type="Pfam" id="PF11929"/>
    </source>
</evidence>
<name>A2DWF8_TRIV3</name>
<protein>
    <recommendedName>
        <fullName evidence="1">DUF3447 domain-containing protein</fullName>
    </recommendedName>
</protein>
<proteinExistence type="predicted"/>
<evidence type="ECO:0000313" key="3">
    <source>
        <dbReference type="Proteomes" id="UP000001542"/>
    </source>
</evidence>
<dbReference type="EMBL" id="DS113258">
    <property type="protein sequence ID" value="EAY15298.1"/>
    <property type="molecule type" value="Genomic_DNA"/>
</dbReference>
<accession>A2DWF8</accession>
<dbReference type="Pfam" id="PF11929">
    <property type="entry name" value="DUF3447"/>
    <property type="match status" value="1"/>
</dbReference>
<dbReference type="RefSeq" id="XP_001327521.1">
    <property type="nucleotide sequence ID" value="XM_001327486.1"/>
</dbReference>
<dbReference type="VEuPathDB" id="TrichDB:TVAGG3_0428610"/>
<gene>
    <name evidence="2" type="ORF">TVAG_394420</name>
</gene>
<evidence type="ECO:0000313" key="2">
    <source>
        <dbReference type="EMBL" id="EAY15298.1"/>
    </source>
</evidence>
<dbReference type="PANTHER" id="PTHR24182">
    <property type="entry name" value="ANKYRIN REPEAT AND SOCS BOX CONTAINING 4"/>
    <property type="match status" value="1"/>
</dbReference>
<dbReference type="eggNOG" id="ENOG502SBM3">
    <property type="taxonomic scope" value="Eukaryota"/>
</dbReference>